<dbReference type="Proteomes" id="UP000035265">
    <property type="component" value="Unassembled WGS sequence"/>
</dbReference>
<reference evidence="1 2" key="1">
    <citation type="submission" date="2014-05" db="EMBL/GenBank/DDBJ databases">
        <title>Cellulosimicrobium funkei U11 genome.</title>
        <authorList>
            <person name="Hu C."/>
            <person name="Gong Y."/>
            <person name="Wan W."/>
            <person name="Jiang M."/>
        </authorList>
    </citation>
    <scope>NUCLEOTIDE SEQUENCE [LARGE SCALE GENOMIC DNA]</scope>
    <source>
        <strain evidence="1 2">U11</strain>
    </source>
</reference>
<sequence length="71" mass="7562">MSVIEKWVGVTCPDCGAPARARVLHIIAWGAIPGSAVPHHVSIVCEHLCRVTGIAARETVCLCPHCRAFMG</sequence>
<proteinExistence type="predicted"/>
<organism evidence="1 2">
    <name type="scientific">Cellulosimicrobium funkei</name>
    <dbReference type="NCBI Taxonomy" id="264251"/>
    <lineage>
        <taxon>Bacteria</taxon>
        <taxon>Bacillati</taxon>
        <taxon>Actinomycetota</taxon>
        <taxon>Actinomycetes</taxon>
        <taxon>Micrococcales</taxon>
        <taxon>Promicromonosporaceae</taxon>
        <taxon>Cellulosimicrobium</taxon>
    </lineage>
</organism>
<evidence type="ECO:0000313" key="1">
    <source>
        <dbReference type="EMBL" id="KLN35356.1"/>
    </source>
</evidence>
<accession>A0A0H2KP79</accession>
<keyword evidence="2" id="KW-1185">Reference proteome</keyword>
<protein>
    <submittedName>
        <fullName evidence="1">Uncharacterized protein</fullName>
    </submittedName>
</protein>
<gene>
    <name evidence="1" type="ORF">FB00_08025</name>
</gene>
<dbReference type="EMBL" id="JNBQ01000005">
    <property type="protein sequence ID" value="KLN35356.1"/>
    <property type="molecule type" value="Genomic_DNA"/>
</dbReference>
<comment type="caution">
    <text evidence="1">The sequence shown here is derived from an EMBL/GenBank/DDBJ whole genome shotgun (WGS) entry which is preliminary data.</text>
</comment>
<evidence type="ECO:0000313" key="2">
    <source>
        <dbReference type="Proteomes" id="UP000035265"/>
    </source>
</evidence>
<dbReference type="AlphaFoldDB" id="A0A0H2KP79"/>
<dbReference type="RefSeq" id="WP_047232320.1">
    <property type="nucleotide sequence ID" value="NZ_JNBQ01000005.1"/>
</dbReference>
<name>A0A0H2KP79_9MICO</name>